<dbReference type="PANTHER" id="PTHR45528">
    <property type="entry name" value="SENSOR HISTIDINE KINASE CPXA"/>
    <property type="match status" value="1"/>
</dbReference>
<dbReference type="PANTHER" id="PTHR45528:SF1">
    <property type="entry name" value="SENSOR HISTIDINE KINASE CPXA"/>
    <property type="match status" value="1"/>
</dbReference>
<evidence type="ECO:0000313" key="17">
    <source>
        <dbReference type="EMBL" id="MBM7839758.1"/>
    </source>
</evidence>
<reference evidence="17" key="1">
    <citation type="submission" date="2021-01" db="EMBL/GenBank/DDBJ databases">
        <title>Genomic Encyclopedia of Type Strains, Phase IV (KMG-IV): sequencing the most valuable type-strain genomes for metagenomic binning, comparative biology and taxonomic classification.</title>
        <authorList>
            <person name="Goeker M."/>
        </authorList>
    </citation>
    <scope>NUCLEOTIDE SEQUENCE</scope>
    <source>
        <strain evidence="17">DSM 21943</strain>
    </source>
</reference>
<keyword evidence="12" id="KW-0902">Two-component regulatory system</keyword>
<name>A0ABS2SW84_9BACI</name>
<dbReference type="RefSeq" id="WP_204466944.1">
    <property type="nucleotide sequence ID" value="NZ_JAFBCV010000010.1"/>
</dbReference>
<organism evidence="17 18">
    <name type="scientific">Shouchella xiaoxiensis</name>
    <dbReference type="NCBI Taxonomy" id="766895"/>
    <lineage>
        <taxon>Bacteria</taxon>
        <taxon>Bacillati</taxon>
        <taxon>Bacillota</taxon>
        <taxon>Bacilli</taxon>
        <taxon>Bacillales</taxon>
        <taxon>Bacillaceae</taxon>
        <taxon>Shouchella</taxon>
    </lineage>
</organism>
<evidence type="ECO:0000256" key="10">
    <source>
        <dbReference type="ARBA" id="ARBA00022840"/>
    </source>
</evidence>
<dbReference type="InterPro" id="IPR004358">
    <property type="entry name" value="Sig_transdc_His_kin-like_C"/>
</dbReference>
<dbReference type="InterPro" id="IPR003660">
    <property type="entry name" value="HAMP_dom"/>
</dbReference>
<dbReference type="Gene3D" id="3.30.565.10">
    <property type="entry name" value="Histidine kinase-like ATPase, C-terminal domain"/>
    <property type="match status" value="1"/>
</dbReference>
<dbReference type="EC" id="2.7.13.3" evidence="3"/>
<keyword evidence="8" id="KW-0547">Nucleotide-binding</keyword>
<dbReference type="SMART" id="SM00387">
    <property type="entry name" value="HATPase_c"/>
    <property type="match status" value="1"/>
</dbReference>
<evidence type="ECO:0000259" key="15">
    <source>
        <dbReference type="PROSITE" id="PS50109"/>
    </source>
</evidence>
<dbReference type="Gene3D" id="1.10.287.130">
    <property type="match status" value="1"/>
</dbReference>
<proteinExistence type="predicted"/>
<feature type="transmembrane region" description="Helical" evidence="14">
    <location>
        <begin position="12"/>
        <end position="29"/>
    </location>
</feature>
<gene>
    <name evidence="17" type="ORF">JOC54_003038</name>
</gene>
<accession>A0ABS2SW84</accession>
<dbReference type="SMART" id="SM00388">
    <property type="entry name" value="HisKA"/>
    <property type="match status" value="1"/>
</dbReference>
<evidence type="ECO:0000256" key="12">
    <source>
        <dbReference type="ARBA" id="ARBA00023012"/>
    </source>
</evidence>
<evidence type="ECO:0000256" key="2">
    <source>
        <dbReference type="ARBA" id="ARBA00004651"/>
    </source>
</evidence>
<dbReference type="CDD" id="cd00082">
    <property type="entry name" value="HisKA"/>
    <property type="match status" value="1"/>
</dbReference>
<keyword evidence="18" id="KW-1185">Reference proteome</keyword>
<feature type="transmembrane region" description="Helical" evidence="14">
    <location>
        <begin position="276"/>
        <end position="295"/>
    </location>
</feature>
<dbReference type="InterPro" id="IPR005467">
    <property type="entry name" value="His_kinase_dom"/>
</dbReference>
<comment type="catalytic activity">
    <reaction evidence="1">
        <text>ATP + protein L-histidine = ADP + protein N-phospho-L-histidine.</text>
        <dbReference type="EC" id="2.7.13.3"/>
    </reaction>
</comment>
<dbReference type="PROSITE" id="PS50885">
    <property type="entry name" value="HAMP"/>
    <property type="match status" value="1"/>
</dbReference>
<feature type="domain" description="HAMP" evidence="16">
    <location>
        <begin position="465"/>
        <end position="510"/>
    </location>
</feature>
<dbReference type="Proteomes" id="UP001179280">
    <property type="component" value="Unassembled WGS sequence"/>
</dbReference>
<evidence type="ECO:0000256" key="13">
    <source>
        <dbReference type="ARBA" id="ARBA00023136"/>
    </source>
</evidence>
<keyword evidence="11 14" id="KW-1133">Transmembrane helix</keyword>
<dbReference type="PROSITE" id="PS50109">
    <property type="entry name" value="HIS_KIN"/>
    <property type="match status" value="1"/>
</dbReference>
<evidence type="ECO:0000259" key="16">
    <source>
        <dbReference type="PROSITE" id="PS50885"/>
    </source>
</evidence>
<sequence length="738" mass="84152">MATKWKNRWKVIGWFVLLIVGISSLFIVLDQSRDYAVRDYYQTNDFENELDTFLFNVARFELAPTSLEEAIESIDVTEGDIEEHRYYYGDLYEQIQSIRNNYQADIDMYEDSSDMAELLREERDEKIADIRMNFEDNDYVAEKVREEKERRVKEEFGYLDGERRGFQQSKNALDYFLVHAETGEVHTNMTNVDEASWEDAFAKEEMHFSKTFKTTDATLLNIQDFYTEYGGSVYGEAVNMDVPENVDSNYEGAVGVPRDSNSYIATYAKTFQERQLILLGMLVVGLGSLTAAWFTRKKVDFYEGLNTSTFAGHVKRIQPDIVLALVIILGIVTLIAISDMTIGFYYYNDYSVYTILSSFLFLLVSASLFLLLAYYSYYAWKDERSFADWGKKTISYRTFAVVRGAFEQSSVGFQVVGIMAVAFAFGFGFWAIFLFGFAFILYVFAVLFIGLPLLFMLFKRVGYFNQIVAQARNIVAGQSTEALPVKGRSVLAELASSLNQIKEGVRTSRTQQAKSERLKTELITNVSHDLRTPLTSVITYTELLKNDNLSEEERNAYIDIIDRKSQRLKVLIEDLFEASKMASGSIELNKANVDLKQLLTQTLAENSQAIEASSLQFRVNEQAEPLTAYVDGQKLWRVFDNLIVNILNYSLAETRVYIDARKEGHEIQISFKNITRYELGANTDELFERFKRGDTSRNTEGSGLGLAIAKSIVDLHDGDLTLEVDGDLFKATVILPAS</sequence>
<dbReference type="EMBL" id="JAFBCV010000010">
    <property type="protein sequence ID" value="MBM7839758.1"/>
    <property type="molecule type" value="Genomic_DNA"/>
</dbReference>
<keyword evidence="10" id="KW-0067">ATP-binding</keyword>
<evidence type="ECO:0000256" key="1">
    <source>
        <dbReference type="ARBA" id="ARBA00000085"/>
    </source>
</evidence>
<dbReference type="SUPFAM" id="SSF55874">
    <property type="entry name" value="ATPase domain of HSP90 chaperone/DNA topoisomerase II/histidine kinase"/>
    <property type="match status" value="1"/>
</dbReference>
<comment type="caution">
    <text evidence="17">The sequence shown here is derived from an EMBL/GenBank/DDBJ whole genome shotgun (WGS) entry which is preliminary data.</text>
</comment>
<feature type="transmembrane region" description="Helical" evidence="14">
    <location>
        <begin position="321"/>
        <end position="347"/>
    </location>
</feature>
<evidence type="ECO:0000256" key="8">
    <source>
        <dbReference type="ARBA" id="ARBA00022741"/>
    </source>
</evidence>
<protein>
    <recommendedName>
        <fullName evidence="3">histidine kinase</fullName>
        <ecNumber evidence="3">2.7.13.3</ecNumber>
    </recommendedName>
</protein>
<dbReference type="GO" id="GO:0016301">
    <property type="term" value="F:kinase activity"/>
    <property type="evidence" value="ECO:0007669"/>
    <property type="project" value="UniProtKB-KW"/>
</dbReference>
<evidence type="ECO:0000256" key="6">
    <source>
        <dbReference type="ARBA" id="ARBA00022679"/>
    </source>
</evidence>
<evidence type="ECO:0000256" key="14">
    <source>
        <dbReference type="SAM" id="Phobius"/>
    </source>
</evidence>
<evidence type="ECO:0000256" key="9">
    <source>
        <dbReference type="ARBA" id="ARBA00022777"/>
    </source>
</evidence>
<dbReference type="InterPro" id="IPR050398">
    <property type="entry name" value="HssS/ArlS-like"/>
</dbReference>
<dbReference type="Pfam" id="PF02518">
    <property type="entry name" value="HATPase_c"/>
    <property type="match status" value="1"/>
</dbReference>
<keyword evidence="7 14" id="KW-0812">Transmembrane</keyword>
<evidence type="ECO:0000256" key="11">
    <source>
        <dbReference type="ARBA" id="ARBA00022989"/>
    </source>
</evidence>
<keyword evidence="6" id="KW-0808">Transferase</keyword>
<dbReference type="InterPro" id="IPR036097">
    <property type="entry name" value="HisK_dim/P_sf"/>
</dbReference>
<feature type="domain" description="Histidine kinase" evidence="15">
    <location>
        <begin position="525"/>
        <end position="738"/>
    </location>
</feature>
<evidence type="ECO:0000256" key="7">
    <source>
        <dbReference type="ARBA" id="ARBA00022692"/>
    </source>
</evidence>
<dbReference type="PRINTS" id="PR00344">
    <property type="entry name" value="BCTRLSENSOR"/>
</dbReference>
<dbReference type="SUPFAM" id="SSF47384">
    <property type="entry name" value="Homodimeric domain of signal transducing histidine kinase"/>
    <property type="match status" value="1"/>
</dbReference>
<evidence type="ECO:0000256" key="4">
    <source>
        <dbReference type="ARBA" id="ARBA00022475"/>
    </source>
</evidence>
<dbReference type="Pfam" id="PF00512">
    <property type="entry name" value="HisKA"/>
    <property type="match status" value="1"/>
</dbReference>
<evidence type="ECO:0000256" key="3">
    <source>
        <dbReference type="ARBA" id="ARBA00012438"/>
    </source>
</evidence>
<feature type="transmembrane region" description="Helical" evidence="14">
    <location>
        <begin position="439"/>
        <end position="458"/>
    </location>
</feature>
<keyword evidence="13 14" id="KW-0472">Membrane</keyword>
<keyword evidence="9 17" id="KW-0418">Kinase</keyword>
<evidence type="ECO:0000256" key="5">
    <source>
        <dbReference type="ARBA" id="ARBA00022553"/>
    </source>
</evidence>
<dbReference type="InterPro" id="IPR036890">
    <property type="entry name" value="HATPase_C_sf"/>
</dbReference>
<keyword evidence="5" id="KW-0597">Phosphoprotein</keyword>
<dbReference type="InterPro" id="IPR003661">
    <property type="entry name" value="HisK_dim/P_dom"/>
</dbReference>
<comment type="subcellular location">
    <subcellularLocation>
        <location evidence="2">Cell membrane</location>
        <topology evidence="2">Multi-pass membrane protein</topology>
    </subcellularLocation>
</comment>
<keyword evidence="4" id="KW-1003">Cell membrane</keyword>
<feature type="transmembrane region" description="Helical" evidence="14">
    <location>
        <begin position="353"/>
        <end position="375"/>
    </location>
</feature>
<dbReference type="InterPro" id="IPR003594">
    <property type="entry name" value="HATPase_dom"/>
</dbReference>
<feature type="transmembrane region" description="Helical" evidence="14">
    <location>
        <begin position="411"/>
        <end position="433"/>
    </location>
</feature>
<evidence type="ECO:0000313" key="18">
    <source>
        <dbReference type="Proteomes" id="UP001179280"/>
    </source>
</evidence>